<dbReference type="AlphaFoldDB" id="A0A7S6WN40"/>
<dbReference type="EMBL" id="CP061839">
    <property type="protein sequence ID" value="QOW60183.1"/>
    <property type="molecule type" value="Genomic_DNA"/>
</dbReference>
<evidence type="ECO:0000259" key="1">
    <source>
        <dbReference type="Pfam" id="PF21812"/>
    </source>
</evidence>
<feature type="domain" description="DUF6881" evidence="1">
    <location>
        <begin position="6"/>
        <end position="95"/>
    </location>
</feature>
<dbReference type="Pfam" id="PF21812">
    <property type="entry name" value="DUF6881"/>
    <property type="match status" value="1"/>
</dbReference>
<protein>
    <recommendedName>
        <fullName evidence="1">DUF6881 domain-containing protein</fullName>
    </recommendedName>
</protein>
<gene>
    <name evidence="2" type="ORF">IFE08_10055</name>
    <name evidence="3" type="ORF">IFE08_10105</name>
</gene>
<dbReference type="InterPro" id="IPR049248">
    <property type="entry name" value="DUF6881"/>
</dbReference>
<reference evidence="3 4" key="1">
    <citation type="submission" date="2020-09" db="EMBL/GenBank/DDBJ databases">
        <title>Characterization of Treponema spp. from bovine digital dermatitis in Korea.</title>
        <authorList>
            <person name="Espiritu H.M."/>
            <person name="Cho Y.I."/>
            <person name="Mamuad L."/>
        </authorList>
    </citation>
    <scope>NUCLEOTIDE SEQUENCE [LARGE SCALE GENOMIC DNA]</scope>
    <source>
        <strain evidence="3 4">KS1</strain>
    </source>
</reference>
<dbReference type="RefSeq" id="WP_194075770.1">
    <property type="nucleotide sequence ID" value="NZ_CP061839.1"/>
</dbReference>
<dbReference type="EMBL" id="CP061839">
    <property type="protein sequence ID" value="QOW60175.1"/>
    <property type="molecule type" value="Genomic_DNA"/>
</dbReference>
<organism evidence="3 4">
    <name type="scientific">Treponema pedis</name>
    <dbReference type="NCBI Taxonomy" id="409322"/>
    <lineage>
        <taxon>Bacteria</taxon>
        <taxon>Pseudomonadati</taxon>
        <taxon>Spirochaetota</taxon>
        <taxon>Spirochaetia</taxon>
        <taxon>Spirochaetales</taxon>
        <taxon>Treponemataceae</taxon>
        <taxon>Treponema</taxon>
    </lineage>
</organism>
<proteinExistence type="predicted"/>
<evidence type="ECO:0000313" key="2">
    <source>
        <dbReference type="EMBL" id="QOW60175.1"/>
    </source>
</evidence>
<evidence type="ECO:0000313" key="3">
    <source>
        <dbReference type="EMBL" id="QOW60183.1"/>
    </source>
</evidence>
<sequence>MERNLEYIQLFMEYESDDMPMVYFYEVNLKDNRFALRAIEVFANRTVKLYNDLYSDVIEMNSIPTVEEFNLKIWGEGFYATNISKVEFDEIWNNRIYSGRLTVL</sequence>
<accession>A0A7S6WN40</accession>
<name>A0A7S6WN40_9SPIR</name>
<dbReference type="Proteomes" id="UP000593915">
    <property type="component" value="Chromosome"/>
</dbReference>
<evidence type="ECO:0000313" key="4">
    <source>
        <dbReference type="Proteomes" id="UP000593915"/>
    </source>
</evidence>